<organism evidence="1 2">
    <name type="scientific">Devosia litorisediminis</name>
    <dbReference type="NCBI Taxonomy" id="2829817"/>
    <lineage>
        <taxon>Bacteria</taxon>
        <taxon>Pseudomonadati</taxon>
        <taxon>Pseudomonadota</taxon>
        <taxon>Alphaproteobacteria</taxon>
        <taxon>Hyphomicrobiales</taxon>
        <taxon>Devosiaceae</taxon>
        <taxon>Devosia</taxon>
    </lineage>
</organism>
<comment type="caution">
    <text evidence="1">The sequence shown here is derived from an EMBL/GenBank/DDBJ whole genome shotgun (WGS) entry which is preliminary data.</text>
</comment>
<accession>A0A942I6N6</accession>
<proteinExistence type="predicted"/>
<name>A0A942I6N6_9HYPH</name>
<dbReference type="RefSeq" id="WP_212658620.1">
    <property type="nucleotide sequence ID" value="NZ_JAGXTP010000001.1"/>
</dbReference>
<sequence length="140" mass="16209">MRTSEPTAETGAVNWAVIRQEYESRSFLPAMICKRHGITPYQLRYRRQSEGWLSCRARIVTKADLVARMLKVFDKQIRNLEAAVNEPIDKQANVLSTMTKTLDKLIEMGAAERDVEPPSRKDMADLRDKLAKRLDQFKKR</sequence>
<dbReference type="AlphaFoldDB" id="A0A942I6N6"/>
<protein>
    <submittedName>
        <fullName evidence="1">Uncharacterized protein</fullName>
    </submittedName>
</protein>
<dbReference type="Proteomes" id="UP000678281">
    <property type="component" value="Unassembled WGS sequence"/>
</dbReference>
<keyword evidence="2" id="KW-1185">Reference proteome</keyword>
<evidence type="ECO:0000313" key="2">
    <source>
        <dbReference type="Proteomes" id="UP000678281"/>
    </source>
</evidence>
<gene>
    <name evidence="1" type="ORF">KD146_10520</name>
</gene>
<evidence type="ECO:0000313" key="1">
    <source>
        <dbReference type="EMBL" id="MBS3849128.1"/>
    </source>
</evidence>
<dbReference type="EMBL" id="JAGXTP010000001">
    <property type="protein sequence ID" value="MBS3849128.1"/>
    <property type="molecule type" value="Genomic_DNA"/>
</dbReference>
<reference evidence="1" key="1">
    <citation type="submission" date="2021-04" db="EMBL/GenBank/DDBJ databases">
        <title>Devosia litorisediminis sp. nov., isolated from a sand dune.</title>
        <authorList>
            <person name="Park S."/>
            <person name="Yoon J.-H."/>
        </authorList>
    </citation>
    <scope>NUCLEOTIDE SEQUENCE</scope>
    <source>
        <strain evidence="1">BSSL-BM10</strain>
    </source>
</reference>